<evidence type="ECO:0000259" key="1">
    <source>
        <dbReference type="PROSITE" id="PS51186"/>
    </source>
</evidence>
<dbReference type="SUPFAM" id="SSF55729">
    <property type="entry name" value="Acyl-CoA N-acyltransferases (Nat)"/>
    <property type="match status" value="1"/>
</dbReference>
<feature type="domain" description="N-acetyltransferase" evidence="1">
    <location>
        <begin position="1"/>
        <end position="163"/>
    </location>
</feature>
<dbReference type="AlphaFoldDB" id="A0A5J4SZF7"/>
<dbReference type="EMBL" id="SNRY01000014">
    <property type="protein sequence ID" value="KAA6351407.1"/>
    <property type="molecule type" value="Genomic_DNA"/>
</dbReference>
<sequence>MSVKEQIKELWRICFDEDEAFIDMYFNLRYADDANLFIQQDDKVISALQLIPYPMTFCGTNIPTSYISGACTHPDYRRKGVMHELLSQAFARMYSDGVFISTLIPEKPPLVDYYARMDYTPVFRYSKQTLQLAEIPETGKNIRVGQTTEVSKDVYHYVRRKMSEHPCCIQHTEADFKVIQADLSLSKGYVFFAVGKEEKIEGVAFAVAREGALYINELLSDSAETASELLKQAAITCKCNRIEIAGLPAEAPGRFLLGMARIIHAKEVLTLFAATHPEVEMNIELHDTALCANNGYYCLKNGKCTVSKDKWTGIPLRWSAGELTEKILGEMHPYMSLMIN</sequence>
<proteinExistence type="predicted"/>
<dbReference type="PANTHER" id="PTHR37817:SF1">
    <property type="entry name" value="N-ACETYLTRANSFERASE EIS"/>
    <property type="match status" value="1"/>
</dbReference>
<dbReference type="PROSITE" id="PS51186">
    <property type="entry name" value="GNAT"/>
    <property type="match status" value="1"/>
</dbReference>
<dbReference type="PANTHER" id="PTHR37817">
    <property type="entry name" value="N-ACETYLTRANSFERASE EIS"/>
    <property type="match status" value="1"/>
</dbReference>
<accession>A0A5J4SZF7</accession>
<dbReference type="InterPro" id="IPR051554">
    <property type="entry name" value="Acetyltransferase_Eis"/>
</dbReference>
<evidence type="ECO:0000313" key="2">
    <source>
        <dbReference type="EMBL" id="KAA6351407.1"/>
    </source>
</evidence>
<protein>
    <recommendedName>
        <fullName evidence="1">N-acetyltransferase domain-containing protein</fullName>
    </recommendedName>
</protein>
<dbReference type="GO" id="GO:0034069">
    <property type="term" value="F:aminoglycoside N-acetyltransferase activity"/>
    <property type="evidence" value="ECO:0007669"/>
    <property type="project" value="TreeGrafter"/>
</dbReference>
<dbReference type="Pfam" id="PF13527">
    <property type="entry name" value="Acetyltransf_9"/>
    <property type="match status" value="1"/>
</dbReference>
<comment type="caution">
    <text evidence="2">The sequence shown here is derived from an EMBL/GenBank/DDBJ whole genome shotgun (WGS) entry which is preliminary data.</text>
</comment>
<dbReference type="InterPro" id="IPR016181">
    <property type="entry name" value="Acyl_CoA_acyltransferase"/>
</dbReference>
<dbReference type="InterPro" id="IPR000182">
    <property type="entry name" value="GNAT_dom"/>
</dbReference>
<organism evidence="2">
    <name type="scientific">termite gut metagenome</name>
    <dbReference type="NCBI Taxonomy" id="433724"/>
    <lineage>
        <taxon>unclassified sequences</taxon>
        <taxon>metagenomes</taxon>
        <taxon>organismal metagenomes</taxon>
    </lineage>
</organism>
<dbReference type="Gene3D" id="3.40.630.30">
    <property type="match status" value="1"/>
</dbReference>
<name>A0A5J4SZF7_9ZZZZ</name>
<dbReference type="GO" id="GO:0030649">
    <property type="term" value="P:aminoglycoside antibiotic catabolic process"/>
    <property type="evidence" value="ECO:0007669"/>
    <property type="project" value="TreeGrafter"/>
</dbReference>
<gene>
    <name evidence="2" type="ORF">EZS27_001216</name>
</gene>
<dbReference type="CDD" id="cd04301">
    <property type="entry name" value="NAT_SF"/>
    <property type="match status" value="1"/>
</dbReference>
<reference evidence="2" key="1">
    <citation type="submission" date="2019-03" db="EMBL/GenBank/DDBJ databases">
        <title>Single cell metagenomics reveals metabolic interactions within the superorganism composed of flagellate Streblomastix strix and complex community of Bacteroidetes bacteria on its surface.</title>
        <authorList>
            <person name="Treitli S.C."/>
            <person name="Kolisko M."/>
            <person name="Husnik F."/>
            <person name="Keeling P."/>
            <person name="Hampl V."/>
        </authorList>
    </citation>
    <scope>NUCLEOTIDE SEQUENCE</scope>
    <source>
        <strain evidence="2">STM</strain>
    </source>
</reference>